<evidence type="ECO:0000313" key="2">
    <source>
        <dbReference type="Proteomes" id="UP000443582"/>
    </source>
</evidence>
<dbReference type="EMBL" id="QDKL01000001">
    <property type="protein sequence ID" value="RZF22503.1"/>
    <property type="molecule type" value="Genomic_DNA"/>
</dbReference>
<protein>
    <submittedName>
        <fullName evidence="1">DUF192 domain-containing protein</fullName>
    </submittedName>
</protein>
<name>A0ABY0IK51_9BACT</name>
<dbReference type="InterPro" id="IPR038695">
    <property type="entry name" value="Saro_0823-like_sf"/>
</dbReference>
<reference evidence="2" key="1">
    <citation type="journal article" date="2019" name="Int. J. Syst. Evol. Microbiol.">
        <title>Halobacteriovorax valvorus sp. nov., a novel prokaryotic predator isolated from coastal seawater of China.</title>
        <authorList>
            <person name="Chen M.-X."/>
        </authorList>
    </citation>
    <scope>NUCLEOTIDE SEQUENCE [LARGE SCALE GENOMIC DNA]</scope>
    <source>
        <strain evidence="2">BL9</strain>
    </source>
</reference>
<dbReference type="RefSeq" id="WP_114705448.1">
    <property type="nucleotide sequence ID" value="NZ_QDKL01000001.1"/>
</dbReference>
<keyword evidence="2" id="KW-1185">Reference proteome</keyword>
<dbReference type="Proteomes" id="UP000443582">
    <property type="component" value="Unassembled WGS sequence"/>
</dbReference>
<dbReference type="InterPro" id="IPR003795">
    <property type="entry name" value="DUF192"/>
</dbReference>
<evidence type="ECO:0000313" key="1">
    <source>
        <dbReference type="EMBL" id="RZF22503.1"/>
    </source>
</evidence>
<comment type="caution">
    <text evidence="1">The sequence shown here is derived from an EMBL/GenBank/DDBJ whole genome shotgun (WGS) entry which is preliminary data.</text>
</comment>
<gene>
    <name evidence="1" type="ORF">DAY19_01665</name>
</gene>
<sequence>MKFIANSTHILSIFFYSVVLFYATPSHAQFINKKWGVNTMITPSKKEIKVSWAVSEKEKRQGLSGLKSEAMKEDEGLLFVYRRMMPLKFWMPNTFFDLDIIFLDKNFKVVAIETLPHYPGRENPKKIPITKPYQSQFVLELHAGMAKKLKITKGSQLKWKKALSQKFLNSLGIE</sequence>
<dbReference type="Pfam" id="PF02643">
    <property type="entry name" value="DUF192"/>
    <property type="match status" value="1"/>
</dbReference>
<dbReference type="PANTHER" id="PTHR37953:SF1">
    <property type="entry name" value="UPF0127 PROTEIN MJ1496"/>
    <property type="match status" value="1"/>
</dbReference>
<proteinExistence type="predicted"/>
<accession>A0ABY0IK51</accession>
<dbReference type="PANTHER" id="PTHR37953">
    <property type="entry name" value="UPF0127 PROTEIN MJ1496"/>
    <property type="match status" value="1"/>
</dbReference>
<dbReference type="Gene3D" id="2.60.120.1140">
    <property type="entry name" value="Protein of unknown function DUF192"/>
    <property type="match status" value="1"/>
</dbReference>
<organism evidence="1 2">
    <name type="scientific">Halobacteriovorax vibrionivorans</name>
    <dbReference type="NCBI Taxonomy" id="2152716"/>
    <lineage>
        <taxon>Bacteria</taxon>
        <taxon>Pseudomonadati</taxon>
        <taxon>Bdellovibrionota</taxon>
        <taxon>Bacteriovoracia</taxon>
        <taxon>Bacteriovoracales</taxon>
        <taxon>Halobacteriovoraceae</taxon>
        <taxon>Halobacteriovorax</taxon>
    </lineage>
</organism>